<dbReference type="AlphaFoldDB" id="A0A177B7R5"/>
<sequence>MLRQNAINNENRINSIEEVEYDDVYNEGGALMEGKVYDIIKHEDMFKDAVNLTELKIQIMFTGIKRKRGPKRKVNDLDSLLLLLYWMKNGLKYKVIALTFRMRYAVTVQKAIEYMRQLLCEDLSQR</sequence>
<dbReference type="Proteomes" id="UP000078046">
    <property type="component" value="Unassembled WGS sequence"/>
</dbReference>
<dbReference type="EMBL" id="LWCA01000277">
    <property type="protein sequence ID" value="OAF69464.1"/>
    <property type="molecule type" value="Genomic_DNA"/>
</dbReference>
<evidence type="ECO:0000313" key="2">
    <source>
        <dbReference type="Proteomes" id="UP000078046"/>
    </source>
</evidence>
<reference evidence="1 2" key="1">
    <citation type="submission" date="2016-04" db="EMBL/GenBank/DDBJ databases">
        <title>The genome of Intoshia linei affirms orthonectids as highly simplified spiralians.</title>
        <authorList>
            <person name="Mikhailov K.V."/>
            <person name="Slusarev G.S."/>
            <person name="Nikitin M.A."/>
            <person name="Logacheva M.D."/>
            <person name="Penin A."/>
            <person name="Aleoshin V."/>
            <person name="Panchin Y.V."/>
        </authorList>
    </citation>
    <scope>NUCLEOTIDE SEQUENCE [LARGE SCALE GENOMIC DNA]</scope>
    <source>
        <strain evidence="1">Intl2013</strain>
        <tissue evidence="1">Whole animal</tissue>
    </source>
</reference>
<organism evidence="1 2">
    <name type="scientific">Intoshia linei</name>
    <dbReference type="NCBI Taxonomy" id="1819745"/>
    <lineage>
        <taxon>Eukaryota</taxon>
        <taxon>Metazoa</taxon>
        <taxon>Spiralia</taxon>
        <taxon>Lophotrochozoa</taxon>
        <taxon>Mesozoa</taxon>
        <taxon>Orthonectida</taxon>
        <taxon>Rhopaluridae</taxon>
        <taxon>Intoshia</taxon>
    </lineage>
</organism>
<accession>A0A177B7R5</accession>
<name>A0A177B7R5_9BILA</name>
<gene>
    <name evidence="1" type="ORF">A3Q56_02778</name>
</gene>
<evidence type="ECO:0000313" key="1">
    <source>
        <dbReference type="EMBL" id="OAF69464.1"/>
    </source>
</evidence>
<comment type="caution">
    <text evidence="1">The sequence shown here is derived from an EMBL/GenBank/DDBJ whole genome shotgun (WGS) entry which is preliminary data.</text>
</comment>
<protein>
    <submittedName>
        <fullName evidence="1">Uncharacterized protein</fullName>
    </submittedName>
</protein>
<proteinExistence type="predicted"/>
<keyword evidence="2" id="KW-1185">Reference proteome</keyword>